<dbReference type="InterPro" id="IPR019361">
    <property type="entry name" value="HPF1"/>
</dbReference>
<gene>
    <name evidence="7" type="ORF">GN244_ATG21004</name>
    <name evidence="9" type="ORF">GN958_ATG04553</name>
    <name evidence="8" type="ORF">GN958_ATG22018</name>
</gene>
<dbReference type="EMBL" id="WSZM01001480">
    <property type="protein sequence ID" value="KAF4027390.1"/>
    <property type="molecule type" value="Genomic_DNA"/>
</dbReference>
<evidence type="ECO:0000313" key="10">
    <source>
        <dbReference type="Proteomes" id="UP000602510"/>
    </source>
</evidence>
<comment type="similarity">
    <text evidence="3">Belongs to the HPF1 family.</text>
</comment>
<organism evidence="7 10">
    <name type="scientific">Phytophthora infestans</name>
    <name type="common">Potato late blight agent</name>
    <name type="synonym">Botrytis infestans</name>
    <dbReference type="NCBI Taxonomy" id="4787"/>
    <lineage>
        <taxon>Eukaryota</taxon>
        <taxon>Sar</taxon>
        <taxon>Stramenopiles</taxon>
        <taxon>Oomycota</taxon>
        <taxon>Peronosporomycetes</taxon>
        <taxon>Peronosporales</taxon>
        <taxon>Peronosporaceae</taxon>
        <taxon>Phytophthora</taxon>
    </lineage>
</organism>
<evidence type="ECO:0000313" key="7">
    <source>
        <dbReference type="EMBL" id="KAF4027390.1"/>
    </source>
</evidence>
<evidence type="ECO:0000256" key="2">
    <source>
        <dbReference type="ARBA" id="ARBA00004286"/>
    </source>
</evidence>
<keyword evidence="10" id="KW-1185">Reference proteome</keyword>
<dbReference type="GO" id="GO:0042393">
    <property type="term" value="F:histone binding"/>
    <property type="evidence" value="ECO:0007669"/>
    <property type="project" value="InterPro"/>
</dbReference>
<evidence type="ECO:0000313" key="8">
    <source>
        <dbReference type="EMBL" id="KAF4128793.1"/>
    </source>
</evidence>
<dbReference type="EMBL" id="JAACNO010000631">
    <property type="protein sequence ID" value="KAF4146281.1"/>
    <property type="molecule type" value="Genomic_DNA"/>
</dbReference>
<evidence type="ECO:0000313" key="9">
    <source>
        <dbReference type="EMBL" id="KAF4146281.1"/>
    </source>
</evidence>
<dbReference type="AlphaFoldDB" id="A0A833SNA8"/>
<name>A0A833SNA8_PHYIN</name>
<dbReference type="PANTHER" id="PTHR13386">
    <property type="entry name" value="HISTONE PARYLATION FACTOR 1"/>
    <property type="match status" value="1"/>
</dbReference>
<protein>
    <submittedName>
        <fullName evidence="7">Uncharacterized conserved protein (DUF2228)</fullName>
    </submittedName>
</protein>
<evidence type="ECO:0000256" key="1">
    <source>
        <dbReference type="ARBA" id="ARBA00004123"/>
    </source>
</evidence>
<keyword evidence="4" id="KW-0158">Chromosome</keyword>
<dbReference type="Proteomes" id="UP000704712">
    <property type="component" value="Unassembled WGS sequence"/>
</dbReference>
<dbReference type="GO" id="GO:0072572">
    <property type="term" value="F:poly-ADP-D-ribose binding"/>
    <property type="evidence" value="ECO:0007669"/>
    <property type="project" value="TreeGrafter"/>
</dbReference>
<comment type="caution">
    <text evidence="7">The sequence shown here is derived from an EMBL/GenBank/DDBJ whole genome shotgun (WGS) entry which is preliminary data.</text>
</comment>
<evidence type="ECO:0000256" key="4">
    <source>
        <dbReference type="ARBA" id="ARBA00022454"/>
    </source>
</evidence>
<sequence>MRRSSRLRGREDAGVASDILAKRQKSGGSGNSSAVQSIPSERRPTWDAFLESKLFLKAPGELYDIFELASELQPENPCEAFVDTLGLRLTGAFDLLAAAGKKEVALDKPLYLHGRFFFDPPEVATVIVDTESDDGRHWGYFRDSPGQVPEYVVRAESSHECKFDIVGGNLFEVLESRLQKCQSTLEGDKVANLLQKIEAQKSCATSRGRSESALRSKRAREAVAGSLHQLGIVVPVDTKNNTGYRELPTAGKDLADLLRQVEQEADKKSPARKRLSELITRATIASDECDFGTGLLLGLDVFTVGLCLEKEALQLLRVAYMLLRRANFYKVVSGHCKHRNGDELSARIESVAASNQTVFGEKQLKQSTVELPLPLWGDNQKISGVLTMKSSSA</sequence>
<feature type="region of interest" description="Disordered" evidence="6">
    <location>
        <begin position="1"/>
        <end position="39"/>
    </location>
</feature>
<dbReference type="GO" id="GO:0005634">
    <property type="term" value="C:nucleus"/>
    <property type="evidence" value="ECO:0007669"/>
    <property type="project" value="UniProtKB-SubCell"/>
</dbReference>
<evidence type="ECO:0000256" key="5">
    <source>
        <dbReference type="ARBA" id="ARBA00023242"/>
    </source>
</evidence>
<dbReference type="GO" id="GO:0006974">
    <property type="term" value="P:DNA damage response"/>
    <property type="evidence" value="ECO:0007669"/>
    <property type="project" value="InterPro"/>
</dbReference>
<keyword evidence="5" id="KW-0539">Nucleus</keyword>
<evidence type="ECO:0000256" key="6">
    <source>
        <dbReference type="SAM" id="MobiDB-lite"/>
    </source>
</evidence>
<dbReference type="Pfam" id="PF10228">
    <property type="entry name" value="HPF1"/>
    <property type="match status" value="1"/>
</dbReference>
<dbReference type="Proteomes" id="UP000602510">
    <property type="component" value="Unassembled WGS sequence"/>
</dbReference>
<dbReference type="EMBL" id="JAACNO010003064">
    <property type="protein sequence ID" value="KAF4128793.1"/>
    <property type="molecule type" value="Genomic_DNA"/>
</dbReference>
<reference evidence="7" key="1">
    <citation type="submission" date="2020-04" db="EMBL/GenBank/DDBJ databases">
        <title>Hybrid Assembly of Korean Phytophthora infestans isolates.</title>
        <authorList>
            <person name="Prokchorchik M."/>
            <person name="Lee Y."/>
            <person name="Seo J."/>
            <person name="Cho J.-H."/>
            <person name="Park Y.-E."/>
            <person name="Jang D.-C."/>
            <person name="Im J.-S."/>
            <person name="Choi J.-G."/>
            <person name="Park H.-J."/>
            <person name="Lee G.-B."/>
            <person name="Lee Y.-G."/>
            <person name="Hong S.-Y."/>
            <person name="Cho K."/>
            <person name="Sohn K.H."/>
        </authorList>
    </citation>
    <scope>NUCLEOTIDE SEQUENCE</scope>
    <source>
        <strain evidence="7">KR_1_A1</strain>
        <strain evidence="8">KR_2_A2</strain>
    </source>
</reference>
<dbReference type="PANTHER" id="PTHR13386:SF1">
    <property type="entry name" value="HISTONE PARYLATION FACTOR 1"/>
    <property type="match status" value="1"/>
</dbReference>
<dbReference type="GO" id="GO:0005694">
    <property type="term" value="C:chromosome"/>
    <property type="evidence" value="ECO:0007669"/>
    <property type="project" value="UniProtKB-SubCell"/>
</dbReference>
<evidence type="ECO:0000256" key="3">
    <source>
        <dbReference type="ARBA" id="ARBA00010803"/>
    </source>
</evidence>
<accession>A0A833SNA8</accession>
<proteinExistence type="inferred from homology"/>
<comment type="subcellular location">
    <subcellularLocation>
        <location evidence="2">Chromosome</location>
    </subcellularLocation>
    <subcellularLocation>
        <location evidence="1">Nucleus</location>
    </subcellularLocation>
</comment>